<feature type="binding site" evidence="2">
    <location>
        <position position="50"/>
    </location>
    <ligand>
        <name>D-alanylgriseoluteate</name>
        <dbReference type="ChEBI" id="CHEBI:167053"/>
    </ligand>
</feature>
<reference evidence="4" key="1">
    <citation type="journal article" date="2018" name="Virulence">
        <title>Co-occurrence of 3 different resistance plasmids in a multi-drug resistant Cronobacter sakazakii isolate causing neonatal infections.</title>
        <authorList>
            <person name="Shi L."/>
            <person name="Liang Q."/>
            <person name="Zhan Z."/>
            <person name="Feng J."/>
            <person name="Zhao Y."/>
            <person name="Chen Y."/>
            <person name="Huang M."/>
            <person name="Tong Y."/>
            <person name="Wu W."/>
            <person name="Chen W."/>
            <person name="Li X."/>
            <person name="Yin Z."/>
            <person name="Wang J."/>
            <person name="Zhou D."/>
        </authorList>
    </citation>
    <scope>NUCLEOTIDE SEQUENCE</scope>
    <source>
        <strain evidence="4">505108</strain>
        <plasmid evidence="4">p505108-T6SS</plasmid>
    </source>
</reference>
<protein>
    <recommendedName>
        <fullName evidence="1">Phenazine antibiotic resistance protein</fullName>
    </recommendedName>
</protein>
<reference evidence="4" key="2">
    <citation type="submission" date="2019-05" db="EMBL/GenBank/DDBJ databases">
        <authorList>
            <person name="Shi L."/>
            <person name="Feng J."/>
            <person name="Zhang D."/>
            <person name="Zhou D."/>
        </authorList>
    </citation>
    <scope>NUCLEOTIDE SEQUENCE</scope>
    <source>
        <strain evidence="4">505108</strain>
        <plasmid evidence="4">p505108-T6SS</plasmid>
    </source>
</reference>
<proteinExistence type="predicted"/>
<feature type="binding site" evidence="2">
    <location>
        <begin position="35"/>
        <end position="36"/>
    </location>
    <ligand>
        <name>D-alanylgriseoluteate</name>
        <dbReference type="ChEBI" id="CHEBI:167053"/>
    </ligand>
</feature>
<dbReference type="InterPro" id="IPR026275">
    <property type="entry name" value="Glyoxalase/dOase/EhpR"/>
</dbReference>
<geneLocation type="plasmid" evidence="4">
    <name>p505108-T6SS</name>
</geneLocation>
<dbReference type="GO" id="GO:0051213">
    <property type="term" value="F:dioxygenase activity"/>
    <property type="evidence" value="ECO:0007669"/>
    <property type="project" value="UniProtKB-KW"/>
</dbReference>
<dbReference type="GO" id="GO:0042803">
    <property type="term" value="F:protein homodimerization activity"/>
    <property type="evidence" value="ECO:0007669"/>
    <property type="project" value="UniProtKB-UniRule"/>
</dbReference>
<keyword evidence="4" id="KW-0560">Oxidoreductase</keyword>
<dbReference type="AlphaFoldDB" id="A0A222ZCE7"/>
<evidence type="ECO:0000313" key="4">
    <source>
        <dbReference type="EMBL" id="ASR82165.1"/>
    </source>
</evidence>
<organism evidence="4">
    <name type="scientific">Cronobacter sakazakii</name>
    <name type="common">Enterobacter sakazakii</name>
    <dbReference type="NCBI Taxonomy" id="28141"/>
    <lineage>
        <taxon>Bacteria</taxon>
        <taxon>Pseudomonadati</taxon>
        <taxon>Pseudomonadota</taxon>
        <taxon>Gammaproteobacteria</taxon>
        <taxon>Enterobacterales</taxon>
        <taxon>Enterobacteriaceae</taxon>
        <taxon>Cronobacter</taxon>
    </lineage>
</organism>
<dbReference type="PIRSF" id="PIRSF039020">
    <property type="entry name" value="EhpR"/>
    <property type="match status" value="1"/>
</dbReference>
<evidence type="ECO:0000256" key="1">
    <source>
        <dbReference type="PIRNR" id="PIRNR039020"/>
    </source>
</evidence>
<dbReference type="Pfam" id="PF00903">
    <property type="entry name" value="Glyoxalase"/>
    <property type="match status" value="1"/>
</dbReference>
<evidence type="ECO:0000256" key="2">
    <source>
        <dbReference type="PIRSR" id="PIRSR039020-50"/>
    </source>
</evidence>
<comment type="subunit">
    <text evidence="1">Homodimer.</text>
</comment>
<dbReference type="SUPFAM" id="SSF54593">
    <property type="entry name" value="Glyoxalase/Bleomycin resistance protein/Dihydroxybiphenyl dioxygenase"/>
    <property type="match status" value="1"/>
</dbReference>
<accession>A0A222ZCE7</accession>
<evidence type="ECO:0000259" key="3">
    <source>
        <dbReference type="Pfam" id="PF00903"/>
    </source>
</evidence>
<dbReference type="InterPro" id="IPR029068">
    <property type="entry name" value="Glyas_Bleomycin-R_OHBP_Dase"/>
</dbReference>
<comment type="function">
    <text evidence="1">Required for resistance to the phenazine antibiotic.</text>
</comment>
<keyword evidence="4" id="KW-0614">Plasmid</keyword>
<dbReference type="EMBL" id="KY978630">
    <property type="protein sequence ID" value="ASR82165.1"/>
    <property type="molecule type" value="Genomic_DNA"/>
</dbReference>
<dbReference type="Gene3D" id="3.30.720.120">
    <property type="match status" value="1"/>
</dbReference>
<dbReference type="GO" id="GO:0046677">
    <property type="term" value="P:response to antibiotic"/>
    <property type="evidence" value="ECO:0007669"/>
    <property type="project" value="UniProtKB-UniRule"/>
</dbReference>
<feature type="domain" description="Glyoxalase/fosfomycin resistance/dioxygenase" evidence="3">
    <location>
        <begin position="9"/>
        <end position="119"/>
    </location>
</feature>
<dbReference type="InterPro" id="IPR004360">
    <property type="entry name" value="Glyas_Fos-R_dOase_dom"/>
</dbReference>
<gene>
    <name evidence="4" type="primary">gloA</name>
</gene>
<dbReference type="Gene3D" id="3.30.720.110">
    <property type="match status" value="1"/>
</dbReference>
<keyword evidence="1" id="KW-0046">Antibiotic resistance</keyword>
<dbReference type="RefSeq" id="WP_011998931.1">
    <property type="nucleotide sequence ID" value="NZ_CABMLV010000002.1"/>
</dbReference>
<sequence length="127" mass="14570">MITADMSILYVENVLKSADFYSTLLGREPVEKQPTFALFVLENGFKLGLWSCYTVEPVVNQRAPVPSGEIVFKVQARDEVEHFYTLWCMERHATVIQSPVELDFGYTFAAMDPDGHRLRVCYLNPEM</sequence>
<keyword evidence="4" id="KW-0223">Dioxygenase</keyword>
<name>A0A222ZCE7_CROSK</name>